<dbReference type="Proteomes" id="UP000192330">
    <property type="component" value="Unassembled WGS sequence"/>
</dbReference>
<evidence type="ECO:0000313" key="2">
    <source>
        <dbReference type="Proteomes" id="UP000192330"/>
    </source>
</evidence>
<name>A0A1W2BYX6_9RHOB</name>
<reference evidence="1 2" key="1">
    <citation type="submission" date="2017-04" db="EMBL/GenBank/DDBJ databases">
        <authorList>
            <person name="Afonso C.L."/>
            <person name="Miller P.J."/>
            <person name="Scott M.A."/>
            <person name="Spackman E."/>
            <person name="Goraichik I."/>
            <person name="Dimitrov K.M."/>
            <person name="Suarez D.L."/>
            <person name="Swayne D.E."/>
        </authorList>
    </citation>
    <scope>NUCLEOTIDE SEQUENCE [LARGE SCALE GENOMIC DNA]</scope>
    <source>
        <strain evidence="1 2">CGMCC 1.12644</strain>
    </source>
</reference>
<accession>A0A1W2BYX6</accession>
<dbReference type="AlphaFoldDB" id="A0A1W2BYX6"/>
<proteinExistence type="predicted"/>
<dbReference type="RefSeq" id="WP_143514546.1">
    <property type="nucleotide sequence ID" value="NZ_FWYD01000005.1"/>
</dbReference>
<gene>
    <name evidence="1" type="ORF">SAMN06295998_105116</name>
</gene>
<protein>
    <submittedName>
        <fullName evidence="1">Uncharacterized protein</fullName>
    </submittedName>
</protein>
<keyword evidence="2" id="KW-1185">Reference proteome</keyword>
<dbReference type="OrthoDB" id="9806903at2"/>
<dbReference type="EMBL" id="FWYD01000005">
    <property type="protein sequence ID" value="SMC77954.1"/>
    <property type="molecule type" value="Genomic_DNA"/>
</dbReference>
<sequence>MSLASGRMELREVDIRKHYPAATAMLQKLDHTPRIAKATEIPVQERAAMLGTRRRFRTSASGLAMRSGARAEDVHLLSRIENVNKDDPIISPLQATVMNGLRRALAIALAIGDAFSDTSDLGDLKRANLQGSLPAARKSDFTELLQAEALVVGHVFANALAFLLGPHETDVSAKPGEVEEVLTDNARLILHGALWEMDRDIAAHADDDAQLVATVAGFAEELMTKLELRAQTSTRIAAFASASWRVEADGFIICGLTKRPRPNG</sequence>
<evidence type="ECO:0000313" key="1">
    <source>
        <dbReference type="EMBL" id="SMC77954.1"/>
    </source>
</evidence>
<dbReference type="STRING" id="1387277.SAMN06295998_105116"/>
<organism evidence="1 2">
    <name type="scientific">Primorskyibacter flagellatus</name>
    <dbReference type="NCBI Taxonomy" id="1387277"/>
    <lineage>
        <taxon>Bacteria</taxon>
        <taxon>Pseudomonadati</taxon>
        <taxon>Pseudomonadota</taxon>
        <taxon>Alphaproteobacteria</taxon>
        <taxon>Rhodobacterales</taxon>
        <taxon>Roseobacteraceae</taxon>
        <taxon>Primorskyibacter</taxon>
    </lineage>
</organism>